<keyword evidence="3 7" id="KW-0812">Transmembrane</keyword>
<dbReference type="InterPro" id="IPR038377">
    <property type="entry name" value="Na/Glc_symporter_sf"/>
</dbReference>
<dbReference type="RefSeq" id="WP_245918413.1">
    <property type="nucleotide sequence ID" value="NZ_BFAZ01000009.1"/>
</dbReference>
<proteinExistence type="inferred from homology"/>
<feature type="transmembrane region" description="Helical" evidence="7">
    <location>
        <begin position="341"/>
        <end position="361"/>
    </location>
</feature>
<evidence type="ECO:0000256" key="4">
    <source>
        <dbReference type="ARBA" id="ARBA00022989"/>
    </source>
</evidence>
<comment type="caution">
    <text evidence="8">The sequence shown here is derived from an EMBL/GenBank/DDBJ whole genome shotgun (WGS) entry which is preliminary data.</text>
</comment>
<dbReference type="GO" id="GO:0005412">
    <property type="term" value="F:D-glucose:sodium symporter activity"/>
    <property type="evidence" value="ECO:0007669"/>
    <property type="project" value="TreeGrafter"/>
</dbReference>
<feature type="transmembrane region" description="Helical" evidence="7">
    <location>
        <begin position="207"/>
        <end position="225"/>
    </location>
</feature>
<keyword evidence="5 7" id="KW-0472">Membrane</keyword>
<feature type="transmembrane region" description="Helical" evidence="7">
    <location>
        <begin position="534"/>
        <end position="552"/>
    </location>
</feature>
<feature type="transmembrane region" description="Helical" evidence="7">
    <location>
        <begin position="103"/>
        <end position="124"/>
    </location>
</feature>
<evidence type="ECO:0000313" key="8">
    <source>
        <dbReference type="EMBL" id="GBF43202.1"/>
    </source>
</evidence>
<feature type="transmembrane region" description="Helical" evidence="7">
    <location>
        <begin position="486"/>
        <end position="506"/>
    </location>
</feature>
<accession>A0A2P2DF02</accession>
<dbReference type="PANTHER" id="PTHR11819:SF195">
    <property type="entry name" value="SODIUM_GLUCOSE COTRANSPORTER 4"/>
    <property type="match status" value="1"/>
</dbReference>
<feature type="transmembrane region" description="Helical" evidence="7">
    <location>
        <begin position="400"/>
        <end position="417"/>
    </location>
</feature>
<keyword evidence="4 7" id="KW-1133">Transmembrane helix</keyword>
<dbReference type="EMBL" id="BFAZ01000009">
    <property type="protein sequence ID" value="GBF43202.1"/>
    <property type="molecule type" value="Genomic_DNA"/>
</dbReference>
<comment type="subcellular location">
    <subcellularLocation>
        <location evidence="1">Membrane</location>
        <topology evidence="1">Multi-pass membrane protein</topology>
    </subcellularLocation>
</comment>
<reference evidence="9" key="1">
    <citation type="journal article" date="2019" name="Microbiol. Immunol.">
        <title>Molecular and phenotypic characterization of Leptospira johnsonii sp. nov., Leptospira ellinghausenii sp. nov. and Leptospira ryugenii sp. nov. isolated from soil and water in Japan.</title>
        <authorList>
            <person name="Masuzawa T."/>
            <person name="Saito M."/>
            <person name="Nakao R."/>
            <person name="Nikaido Y."/>
            <person name="Matsumoto M."/>
            <person name="Ogawa M."/>
            <person name="Yokoyama M."/>
            <person name="Hidaka Y."/>
            <person name="Tomita J."/>
            <person name="Sakakibara K."/>
            <person name="Suzuki K."/>
            <person name="Yasuda S."/>
            <person name="Sato H."/>
            <person name="Yamaguchi M."/>
            <person name="Yoshida S.I."/>
            <person name="Koizumi N."/>
            <person name="Kawamura Y."/>
        </authorList>
    </citation>
    <scope>NUCLEOTIDE SEQUENCE [LARGE SCALE GENOMIC DNA]</scope>
    <source>
        <strain evidence="9">E18</strain>
    </source>
</reference>
<dbReference type="AlphaFoldDB" id="A0A2P2DF02"/>
<evidence type="ECO:0000313" key="9">
    <source>
        <dbReference type="Proteomes" id="UP000245206"/>
    </source>
</evidence>
<name>A0A2P2DF02_9LEPT</name>
<dbReference type="NCBIfam" id="TIGR00813">
    <property type="entry name" value="sss"/>
    <property type="match status" value="1"/>
</dbReference>
<feature type="transmembrane region" description="Helical" evidence="7">
    <location>
        <begin position="176"/>
        <end position="195"/>
    </location>
</feature>
<dbReference type="Gene3D" id="1.20.1730.10">
    <property type="entry name" value="Sodium/glucose cotransporter"/>
    <property type="match status" value="1"/>
</dbReference>
<dbReference type="PROSITE" id="PS50283">
    <property type="entry name" value="NA_SOLUT_SYMP_3"/>
    <property type="match status" value="1"/>
</dbReference>
<dbReference type="Pfam" id="PF00474">
    <property type="entry name" value="SSF"/>
    <property type="match status" value="1"/>
</dbReference>
<dbReference type="PANTHER" id="PTHR11819">
    <property type="entry name" value="SOLUTE CARRIER FAMILY 5"/>
    <property type="match status" value="1"/>
</dbReference>
<sequence>MGGDPLFGISTLQSLFLGFPFKPMFVALKPIDYAIILVFVGFMVVIGMLLKRSMNHSTDFLLAGRKIPSWITGIAFISANISALELLGMSASGAEYGFLTFHFYYLGAIPGMIFLGIFMMPFYYSTKIRSVPEYLRYRFNRPAHLVNSLITLLSLALGSGIYLYSLSLVFETLFGWNPHLSILFSALIVLIYTYFGGLSSSIYTEVMQFFLTVLGLFPLVIVGLTRLGGWDGLMQKIPESHKHMWVGLPGGQNELGWDVLSVTVGLGFVLSFSYWTCGFAEVQRAMAAKDYRAARRTPLIGAMFKLFLPFLTVIPGLIALAEYSTEMNGEYNKSFLILLKNFYPSGMLGLGTTALLAAFMAGMSSSVTAMNTIFTYDIYQTYISKDKDDKTYLKIGKQSTMVAVVFAIFTSYIAMQFENIMNYIQLLFSFFNAPLISIFLLGMFWKKASKWSAFYGMLVGTASGLFHYFLYVNNMLSYKSDMVSNFYGAIYSGVFCFLVMVVVSIIENEDETRDLHGLVYANRDKTNAFWDPRILAWGVILLVLLAGFNVVFA</sequence>
<protein>
    <submittedName>
        <fullName evidence="8">Sodium/proline symporter</fullName>
    </submittedName>
</protein>
<dbReference type="InterPro" id="IPR001734">
    <property type="entry name" value="Na/solute_symporter"/>
</dbReference>
<evidence type="ECO:0000256" key="2">
    <source>
        <dbReference type="ARBA" id="ARBA00006434"/>
    </source>
</evidence>
<keyword evidence="9" id="KW-1185">Reference proteome</keyword>
<feature type="transmembrane region" description="Helical" evidence="7">
    <location>
        <begin position="31"/>
        <end position="50"/>
    </location>
</feature>
<dbReference type="GO" id="GO:0005886">
    <property type="term" value="C:plasma membrane"/>
    <property type="evidence" value="ECO:0007669"/>
    <property type="project" value="TreeGrafter"/>
</dbReference>
<feature type="transmembrane region" description="Helical" evidence="7">
    <location>
        <begin position="298"/>
        <end position="321"/>
    </location>
</feature>
<feature type="transmembrane region" description="Helical" evidence="7">
    <location>
        <begin position="255"/>
        <end position="277"/>
    </location>
</feature>
<dbReference type="CDD" id="cd11478">
    <property type="entry name" value="SLC5sbd_u2"/>
    <property type="match status" value="1"/>
</dbReference>
<comment type="similarity">
    <text evidence="2 6">Belongs to the sodium:solute symporter (SSF) (TC 2.A.21) family.</text>
</comment>
<organism evidence="8 9">
    <name type="scientific">Leptospira ellinghausenii</name>
    <dbReference type="NCBI Taxonomy" id="1917822"/>
    <lineage>
        <taxon>Bacteria</taxon>
        <taxon>Pseudomonadati</taxon>
        <taxon>Spirochaetota</taxon>
        <taxon>Spirochaetia</taxon>
        <taxon>Leptospirales</taxon>
        <taxon>Leptospiraceae</taxon>
        <taxon>Leptospira</taxon>
    </lineage>
</organism>
<gene>
    <name evidence="8" type="ORF">LPTSP2_24980</name>
</gene>
<evidence type="ECO:0000256" key="5">
    <source>
        <dbReference type="ARBA" id="ARBA00023136"/>
    </source>
</evidence>
<evidence type="ECO:0000256" key="1">
    <source>
        <dbReference type="ARBA" id="ARBA00004141"/>
    </source>
</evidence>
<feature type="transmembrane region" description="Helical" evidence="7">
    <location>
        <begin position="423"/>
        <end position="445"/>
    </location>
</feature>
<feature type="transmembrane region" description="Helical" evidence="7">
    <location>
        <begin position="145"/>
        <end position="164"/>
    </location>
</feature>
<evidence type="ECO:0000256" key="6">
    <source>
        <dbReference type="RuleBase" id="RU362091"/>
    </source>
</evidence>
<evidence type="ECO:0000256" key="7">
    <source>
        <dbReference type="SAM" id="Phobius"/>
    </source>
</evidence>
<evidence type="ECO:0000256" key="3">
    <source>
        <dbReference type="ARBA" id="ARBA00022692"/>
    </source>
</evidence>
<feature type="transmembrane region" description="Helical" evidence="7">
    <location>
        <begin position="70"/>
        <end position="91"/>
    </location>
</feature>
<dbReference type="Proteomes" id="UP000245206">
    <property type="component" value="Unassembled WGS sequence"/>
</dbReference>
<feature type="transmembrane region" description="Helical" evidence="7">
    <location>
        <begin position="452"/>
        <end position="471"/>
    </location>
</feature>